<evidence type="ECO:0000259" key="2">
    <source>
        <dbReference type="Pfam" id="PF11611"/>
    </source>
</evidence>
<feature type="domain" description="DUF4352" evidence="2">
    <location>
        <begin position="45"/>
        <end position="147"/>
    </location>
</feature>
<gene>
    <name evidence="3" type="ORF">ACFPTR_04670</name>
</gene>
<dbReference type="EMBL" id="JBHSPF010000018">
    <property type="protein sequence ID" value="MFC5628188.1"/>
    <property type="molecule type" value="Genomic_DNA"/>
</dbReference>
<evidence type="ECO:0000313" key="4">
    <source>
        <dbReference type="Proteomes" id="UP001596143"/>
    </source>
</evidence>
<accession>A0ABW0U4X4</accession>
<comment type="caution">
    <text evidence="3">The sequence shown here is derived from an EMBL/GenBank/DDBJ whole genome shotgun (WGS) entry which is preliminary data.</text>
</comment>
<evidence type="ECO:0000256" key="1">
    <source>
        <dbReference type="ARBA" id="ARBA00022729"/>
    </source>
</evidence>
<name>A0ABW0U4X4_9BACI</name>
<keyword evidence="1" id="KW-0732">Signal</keyword>
<dbReference type="RefSeq" id="WP_270897457.1">
    <property type="nucleotide sequence ID" value="NZ_JBHSPF010000018.1"/>
</dbReference>
<dbReference type="InterPro" id="IPR029050">
    <property type="entry name" value="Immunoprotect_excell_Ig-like"/>
</dbReference>
<protein>
    <submittedName>
        <fullName evidence="3">DUF4352 domain-containing protein</fullName>
    </submittedName>
</protein>
<keyword evidence="4" id="KW-1185">Reference proteome</keyword>
<organism evidence="3 4">
    <name type="scientific">Aliibacillus thermotolerans</name>
    <dbReference type="NCBI Taxonomy" id="1834418"/>
    <lineage>
        <taxon>Bacteria</taxon>
        <taxon>Bacillati</taxon>
        <taxon>Bacillota</taxon>
        <taxon>Bacilli</taxon>
        <taxon>Bacillales</taxon>
        <taxon>Bacillaceae</taxon>
        <taxon>Aliibacillus</taxon>
    </lineage>
</organism>
<dbReference type="Proteomes" id="UP001596143">
    <property type="component" value="Unassembled WGS sequence"/>
</dbReference>
<dbReference type="Pfam" id="PF11611">
    <property type="entry name" value="DUF4352"/>
    <property type="match status" value="1"/>
</dbReference>
<sequence>MDKKYWLLLALTLLLGFFSGMFFESQRSPNEHYQMVSADSTELLKIGETARVNQFDITVHESYMTEEEGIHYMIVDISFFNASEETQEIPLFNTLVVDEKGHSYEYEPGHRDQRLVGGQIRSQGLRRGTIAFAVEPSSHYELSYIDHSGNGLATWKLEADTIDRSESHE</sequence>
<evidence type="ECO:0000313" key="3">
    <source>
        <dbReference type="EMBL" id="MFC5628188.1"/>
    </source>
</evidence>
<dbReference type="Gene3D" id="2.60.40.1240">
    <property type="match status" value="1"/>
</dbReference>
<proteinExistence type="predicted"/>
<reference evidence="4" key="1">
    <citation type="journal article" date="2019" name="Int. J. Syst. Evol. Microbiol.">
        <title>The Global Catalogue of Microorganisms (GCM) 10K type strain sequencing project: providing services to taxonomists for standard genome sequencing and annotation.</title>
        <authorList>
            <consortium name="The Broad Institute Genomics Platform"/>
            <consortium name="The Broad Institute Genome Sequencing Center for Infectious Disease"/>
            <person name="Wu L."/>
            <person name="Ma J."/>
        </authorList>
    </citation>
    <scope>NUCLEOTIDE SEQUENCE [LARGE SCALE GENOMIC DNA]</scope>
    <source>
        <strain evidence="4">CGMCC 1.15790</strain>
    </source>
</reference>
<dbReference type="InterPro" id="IPR029051">
    <property type="entry name" value="DUF4352"/>
</dbReference>